<dbReference type="EMBL" id="GL349456">
    <property type="protein sequence ID" value="KNC49580.1"/>
    <property type="molecule type" value="Genomic_DNA"/>
</dbReference>
<feature type="region of interest" description="Disordered" evidence="15">
    <location>
        <begin position="521"/>
        <end position="590"/>
    </location>
</feature>
<dbReference type="PROSITE" id="PS50051">
    <property type="entry name" value="MCM_2"/>
    <property type="match status" value="1"/>
</dbReference>
<keyword evidence="10" id="KW-0234">DNA repair</keyword>
<evidence type="ECO:0000256" key="12">
    <source>
        <dbReference type="ARBA" id="ARBA00042301"/>
    </source>
</evidence>
<dbReference type="STRING" id="461836.A0A0L0DBI2"/>
<comment type="subcellular location">
    <subcellularLocation>
        <location evidence="1">Nucleus</location>
    </subcellularLocation>
</comment>
<dbReference type="PANTHER" id="PTHR11630">
    <property type="entry name" value="DNA REPLICATION LICENSING FACTOR MCM FAMILY MEMBER"/>
    <property type="match status" value="1"/>
</dbReference>
<dbReference type="Gene3D" id="2.40.50.140">
    <property type="entry name" value="Nucleic acid-binding proteins"/>
    <property type="match status" value="1"/>
</dbReference>
<keyword evidence="11" id="KW-0539">Nucleus</keyword>
<gene>
    <name evidence="17" type="ORF">AMSG_05616</name>
</gene>
<dbReference type="GO" id="GO:0000724">
    <property type="term" value="P:double-strand break repair via homologous recombination"/>
    <property type="evidence" value="ECO:0007669"/>
    <property type="project" value="TreeGrafter"/>
</dbReference>
<evidence type="ECO:0000313" key="18">
    <source>
        <dbReference type="Proteomes" id="UP000054408"/>
    </source>
</evidence>
<evidence type="ECO:0000256" key="2">
    <source>
        <dbReference type="ARBA" id="ARBA00008010"/>
    </source>
</evidence>
<dbReference type="GO" id="GO:0005524">
    <property type="term" value="F:ATP binding"/>
    <property type="evidence" value="ECO:0007669"/>
    <property type="project" value="UniProtKB-KW"/>
</dbReference>
<dbReference type="InterPro" id="IPR012340">
    <property type="entry name" value="NA-bd_OB-fold"/>
</dbReference>
<feature type="region of interest" description="Disordered" evidence="15">
    <location>
        <begin position="839"/>
        <end position="956"/>
    </location>
</feature>
<dbReference type="EC" id="3.6.4.12" evidence="3"/>
<keyword evidence="7" id="KW-0347">Helicase</keyword>
<keyword evidence="6" id="KW-0378">Hydrolase</keyword>
<evidence type="ECO:0000256" key="4">
    <source>
        <dbReference type="ARBA" id="ARBA00022741"/>
    </source>
</evidence>
<feature type="compositionally biased region" description="Low complexity" evidence="15">
    <location>
        <begin position="562"/>
        <end position="572"/>
    </location>
</feature>
<dbReference type="Pfam" id="PF17207">
    <property type="entry name" value="MCM_OB"/>
    <property type="match status" value="1"/>
</dbReference>
<dbReference type="GO" id="GO:0016787">
    <property type="term" value="F:hydrolase activity"/>
    <property type="evidence" value="ECO:0007669"/>
    <property type="project" value="UniProtKB-KW"/>
</dbReference>
<dbReference type="SMART" id="SM00350">
    <property type="entry name" value="MCM"/>
    <property type="match status" value="1"/>
</dbReference>
<dbReference type="Pfam" id="PF17855">
    <property type="entry name" value="MCM_lid"/>
    <property type="match status" value="1"/>
</dbReference>
<keyword evidence="18" id="KW-1185">Reference proteome</keyword>
<feature type="compositionally biased region" description="Polar residues" evidence="15">
    <location>
        <begin position="877"/>
        <end position="889"/>
    </location>
</feature>
<evidence type="ECO:0000256" key="6">
    <source>
        <dbReference type="ARBA" id="ARBA00022801"/>
    </source>
</evidence>
<organism evidence="17 18">
    <name type="scientific">Thecamonas trahens ATCC 50062</name>
    <dbReference type="NCBI Taxonomy" id="461836"/>
    <lineage>
        <taxon>Eukaryota</taxon>
        <taxon>Apusozoa</taxon>
        <taxon>Apusomonadida</taxon>
        <taxon>Apusomonadidae</taxon>
        <taxon>Thecamonas</taxon>
    </lineage>
</organism>
<dbReference type="SUPFAM" id="SSF50249">
    <property type="entry name" value="Nucleic acid-binding proteins"/>
    <property type="match status" value="1"/>
</dbReference>
<feature type="compositionally biased region" description="Low complexity" evidence="15">
    <location>
        <begin position="928"/>
        <end position="938"/>
    </location>
</feature>
<sequence>MTTTSTQAPVGDFLDVSPGEYVELLAEFVEAYCLADIERLLDEPEPEVCYGVAVSVVEFMQHNVELCHMVLGHALELLPLFDTALRAVQKKVLARAPRSATGVARSFKANCRARLCSLPVSPQTIKNNLPRSCDYGLFVSVTGTIIRTGMLKSLEAEREYECSKCKTIVTAAADLERYNVINKPSRCTNTDCASTSFTLFSELGLCRDYQEIKLQEKMTSLAVGKIPRSLVVILQDDLVDSCKAGDDVTVCGIVLRRWKREKVDERAELELIVLANHVQVNNQSREGFTLSDEMRRELMVFWQSHQDAPLVGRNVILGSICPQIFGMYIIKMAVAIVLVGAVQSVDTSGLKVRGESHLLLVGDPGTGKSQFLKYAAKLAPRSVLTTGIGSTNAGLTVTAVKDAGGEWMLEAGALVLADGGFCCIDEFDSIRAHDRATIHEAMEQQTLSVAKAGLVCKLSTRTSVFAACNPKGKYDPTQSLSVNTAIPSPLLSRFDLCFVLLDEQAEAWDALVSAHILKNHTKPRDDGERDDDAATAGGHSGLSGRQSRSARGTVGASGRPASMSFSLGGRSSRSSEDPSRSSDPALPAPEVDPWSMEKLRAYIALAKAVCHPRLTAPAEVILKTYYQLQRQADSRNAARTTLRLLESLVRLAQGHARLMFRERVLIQDAIVAVTLMEASMHTYALLGVTSALHSGFPDDPELEYGAQRSLILDRLQLAHLVDDPDDVDDARQVFFETWLSQPSSQRVRRLNGLVSSQGGGGGAGPARRTAVGPSRSKWSKYVTGGGGDESESDDSQSSSGDGGGDDDIGHSDVGHRPSTFDDTSTTPATAVTSAAFRPPAGIAPQLPAHHGDSGPPLRPATVSSPAPVQASGLAGSTILTGGSEPTPSQGPVAPSVPRPELSAGPLAPTGANGTAAHELDADDDDDLPTIPTDDLLIPDTPPVAVSSLSLRRRPFH</sequence>
<dbReference type="GO" id="GO:0017116">
    <property type="term" value="F:single-stranded DNA helicase activity"/>
    <property type="evidence" value="ECO:0007669"/>
    <property type="project" value="TreeGrafter"/>
</dbReference>
<proteinExistence type="inferred from homology"/>
<evidence type="ECO:0000256" key="9">
    <source>
        <dbReference type="ARBA" id="ARBA00023125"/>
    </source>
</evidence>
<dbReference type="GO" id="GO:0042555">
    <property type="term" value="C:MCM complex"/>
    <property type="evidence" value="ECO:0007669"/>
    <property type="project" value="TreeGrafter"/>
</dbReference>
<evidence type="ECO:0000256" key="15">
    <source>
        <dbReference type="SAM" id="MobiDB-lite"/>
    </source>
</evidence>
<evidence type="ECO:0000256" key="11">
    <source>
        <dbReference type="ARBA" id="ARBA00023242"/>
    </source>
</evidence>
<dbReference type="SMART" id="SM00382">
    <property type="entry name" value="AAA"/>
    <property type="match status" value="1"/>
</dbReference>
<dbReference type="InterPro" id="IPR041562">
    <property type="entry name" value="MCM_lid"/>
</dbReference>
<dbReference type="InterPro" id="IPR003593">
    <property type="entry name" value="AAA+_ATPase"/>
</dbReference>
<dbReference type="PRINTS" id="PR01657">
    <property type="entry name" value="MCMFAMILY"/>
</dbReference>
<keyword evidence="5" id="KW-0227">DNA damage</keyword>
<evidence type="ECO:0000256" key="13">
    <source>
        <dbReference type="ARBA" id="ARBA00047995"/>
    </source>
</evidence>
<dbReference type="Gene3D" id="2.20.28.10">
    <property type="match status" value="1"/>
</dbReference>
<feature type="domain" description="MCM C-terminal AAA(+) ATPase" evidence="16">
    <location>
        <begin position="312"/>
        <end position="516"/>
    </location>
</feature>
<dbReference type="RefSeq" id="XP_013757689.1">
    <property type="nucleotide sequence ID" value="XM_013902235.1"/>
</dbReference>
<dbReference type="GeneID" id="25564989"/>
<dbReference type="eggNOG" id="KOG0477">
    <property type="taxonomic scope" value="Eukaryota"/>
</dbReference>
<dbReference type="InterPro" id="IPR033762">
    <property type="entry name" value="MCM_OB"/>
</dbReference>
<dbReference type="OMA" id="RRGECHM"/>
<accession>A0A0L0DBI2</accession>
<evidence type="ECO:0000256" key="7">
    <source>
        <dbReference type="ARBA" id="ARBA00022806"/>
    </source>
</evidence>
<dbReference type="Pfam" id="PF00493">
    <property type="entry name" value="MCM"/>
    <property type="match status" value="1"/>
</dbReference>
<reference evidence="17 18" key="1">
    <citation type="submission" date="2010-05" db="EMBL/GenBank/DDBJ databases">
        <title>The Genome Sequence of Thecamonas trahens ATCC 50062.</title>
        <authorList>
            <consortium name="The Broad Institute Genome Sequencing Platform"/>
            <person name="Russ C."/>
            <person name="Cuomo C."/>
            <person name="Shea T."/>
            <person name="Young S.K."/>
            <person name="Zeng Q."/>
            <person name="Koehrsen M."/>
            <person name="Haas B."/>
            <person name="Borodovsky M."/>
            <person name="Guigo R."/>
            <person name="Alvarado L."/>
            <person name="Berlin A."/>
            <person name="Bochicchio J."/>
            <person name="Borenstein D."/>
            <person name="Chapman S."/>
            <person name="Chen Z."/>
            <person name="Freedman E."/>
            <person name="Gellesch M."/>
            <person name="Goldberg J."/>
            <person name="Griggs A."/>
            <person name="Gujja S."/>
            <person name="Heilman E."/>
            <person name="Heiman D."/>
            <person name="Hepburn T."/>
            <person name="Howarth C."/>
            <person name="Jen D."/>
            <person name="Larson L."/>
            <person name="Mehta T."/>
            <person name="Park D."/>
            <person name="Pearson M."/>
            <person name="Roberts A."/>
            <person name="Saif S."/>
            <person name="Shenoy N."/>
            <person name="Sisk P."/>
            <person name="Stolte C."/>
            <person name="Sykes S."/>
            <person name="Thomson T."/>
            <person name="Walk T."/>
            <person name="White J."/>
            <person name="Yandava C."/>
            <person name="Burger G."/>
            <person name="Gray M.W."/>
            <person name="Holland P.W.H."/>
            <person name="King N."/>
            <person name="Lang F.B.F."/>
            <person name="Roger A.J."/>
            <person name="Ruiz-Trillo I."/>
            <person name="Lander E."/>
            <person name="Nusbaum C."/>
        </authorList>
    </citation>
    <scope>NUCLEOTIDE SEQUENCE [LARGE SCALE GENOMIC DNA]</scope>
    <source>
        <strain evidence="17 18">ATCC 50062</strain>
    </source>
</reference>
<dbReference type="GO" id="GO:0005634">
    <property type="term" value="C:nucleus"/>
    <property type="evidence" value="ECO:0007669"/>
    <property type="project" value="UniProtKB-SubCell"/>
</dbReference>
<evidence type="ECO:0000256" key="14">
    <source>
        <dbReference type="RuleBase" id="RU004070"/>
    </source>
</evidence>
<dbReference type="PANTHER" id="PTHR11630:SF48">
    <property type="entry name" value="DNA HELICASE MCM9"/>
    <property type="match status" value="1"/>
</dbReference>
<dbReference type="InterPro" id="IPR031327">
    <property type="entry name" value="MCM"/>
</dbReference>
<comment type="catalytic activity">
    <reaction evidence="13">
        <text>ATP + H2O = ADP + phosphate + H(+)</text>
        <dbReference type="Rhea" id="RHEA:13065"/>
        <dbReference type="ChEBI" id="CHEBI:15377"/>
        <dbReference type="ChEBI" id="CHEBI:15378"/>
        <dbReference type="ChEBI" id="CHEBI:30616"/>
        <dbReference type="ChEBI" id="CHEBI:43474"/>
        <dbReference type="ChEBI" id="CHEBI:456216"/>
        <dbReference type="EC" id="3.6.4.12"/>
    </reaction>
</comment>
<feature type="compositionally biased region" description="Basic and acidic residues" evidence="15">
    <location>
        <begin position="807"/>
        <end position="819"/>
    </location>
</feature>
<evidence type="ECO:0000256" key="8">
    <source>
        <dbReference type="ARBA" id="ARBA00022840"/>
    </source>
</evidence>
<dbReference type="GO" id="GO:0003697">
    <property type="term" value="F:single-stranded DNA binding"/>
    <property type="evidence" value="ECO:0007669"/>
    <property type="project" value="TreeGrafter"/>
</dbReference>
<dbReference type="AlphaFoldDB" id="A0A0L0DBI2"/>
<keyword evidence="4 14" id="KW-0547">Nucleotide-binding</keyword>
<keyword evidence="8 14" id="KW-0067">ATP-binding</keyword>
<dbReference type="OrthoDB" id="271325at2759"/>
<comment type="similarity">
    <text evidence="2 14">Belongs to the MCM family.</text>
</comment>
<dbReference type="InterPro" id="IPR001208">
    <property type="entry name" value="MCM_dom"/>
</dbReference>
<dbReference type="InterPro" id="IPR027417">
    <property type="entry name" value="P-loop_NTPase"/>
</dbReference>
<dbReference type="Proteomes" id="UP000054408">
    <property type="component" value="Unassembled WGS sequence"/>
</dbReference>
<protein>
    <recommendedName>
        <fullName evidence="3">DNA helicase</fullName>
        <ecNumber evidence="3">3.6.4.12</ecNumber>
    </recommendedName>
    <alternativeName>
        <fullName evidence="12">Minichromosome maintenance 9</fullName>
    </alternativeName>
</protein>
<dbReference type="InterPro" id="IPR058768">
    <property type="entry name" value="MCM9_N"/>
</dbReference>
<evidence type="ECO:0000256" key="3">
    <source>
        <dbReference type="ARBA" id="ARBA00012551"/>
    </source>
</evidence>
<keyword evidence="9 14" id="KW-0238">DNA-binding</keyword>
<evidence type="ECO:0000256" key="1">
    <source>
        <dbReference type="ARBA" id="ARBA00004123"/>
    </source>
</evidence>
<evidence type="ECO:0000256" key="5">
    <source>
        <dbReference type="ARBA" id="ARBA00022763"/>
    </source>
</evidence>
<evidence type="ECO:0000259" key="16">
    <source>
        <dbReference type="PROSITE" id="PS50051"/>
    </source>
</evidence>
<name>A0A0L0DBI2_THETB</name>
<feature type="region of interest" description="Disordered" evidence="15">
    <location>
        <begin position="752"/>
        <end position="826"/>
    </location>
</feature>
<dbReference type="Gene3D" id="3.40.50.300">
    <property type="entry name" value="P-loop containing nucleotide triphosphate hydrolases"/>
    <property type="match status" value="1"/>
</dbReference>
<evidence type="ECO:0000256" key="10">
    <source>
        <dbReference type="ARBA" id="ARBA00023204"/>
    </source>
</evidence>
<dbReference type="Pfam" id="PF26066">
    <property type="entry name" value="MCM9_N"/>
    <property type="match status" value="1"/>
</dbReference>
<evidence type="ECO:0000313" key="17">
    <source>
        <dbReference type="EMBL" id="KNC49580.1"/>
    </source>
</evidence>
<dbReference type="SUPFAM" id="SSF52540">
    <property type="entry name" value="P-loop containing nucleoside triphosphate hydrolases"/>
    <property type="match status" value="1"/>
</dbReference>